<keyword evidence="4 10" id="KW-0812">Transmembrane</keyword>
<keyword evidence="2 10" id="KW-0813">Transport</keyword>
<evidence type="ECO:0000256" key="8">
    <source>
        <dbReference type="ARBA" id="ARBA00023136"/>
    </source>
</evidence>
<organism evidence="16 17">
    <name type="scientific">Pseudomonas reidholzensis</name>
    <dbReference type="NCBI Taxonomy" id="1785162"/>
    <lineage>
        <taxon>Bacteria</taxon>
        <taxon>Pseudomonadati</taxon>
        <taxon>Pseudomonadota</taxon>
        <taxon>Gammaproteobacteria</taxon>
        <taxon>Pseudomonadales</taxon>
        <taxon>Pseudomonadaceae</taxon>
        <taxon>Pseudomonas</taxon>
    </lineage>
</organism>
<keyword evidence="17" id="KW-1185">Reference proteome</keyword>
<evidence type="ECO:0000256" key="10">
    <source>
        <dbReference type="PROSITE-ProRule" id="PRU01360"/>
    </source>
</evidence>
<evidence type="ECO:0000313" key="16">
    <source>
        <dbReference type="EMBL" id="SYX90020.1"/>
    </source>
</evidence>
<keyword evidence="3 10" id="KW-1134">Transmembrane beta strand</keyword>
<feature type="domain" description="TonB-dependent receptor plug" evidence="15">
    <location>
        <begin position="48"/>
        <end position="157"/>
    </location>
</feature>
<dbReference type="PROSITE" id="PS01156">
    <property type="entry name" value="TONB_DEPENDENT_REC_2"/>
    <property type="match status" value="1"/>
</dbReference>
<dbReference type="AlphaFoldDB" id="A0A383RSG6"/>
<name>A0A383RSG6_9PSED</name>
<dbReference type="InterPro" id="IPR000531">
    <property type="entry name" value="Beta-barrel_TonB"/>
</dbReference>
<evidence type="ECO:0000256" key="7">
    <source>
        <dbReference type="ARBA" id="ARBA00023077"/>
    </source>
</evidence>
<gene>
    <name evidence="16" type="primary">irgA</name>
    <name evidence="16" type="ORF">CCOS865_02286</name>
</gene>
<dbReference type="Pfam" id="PF07715">
    <property type="entry name" value="Plug"/>
    <property type="match status" value="1"/>
</dbReference>
<dbReference type="InterPro" id="IPR039426">
    <property type="entry name" value="TonB-dep_rcpt-like"/>
</dbReference>
<protein>
    <submittedName>
        <fullName evidence="16">Iron-regulated outer membrane virulence protein</fullName>
    </submittedName>
</protein>
<dbReference type="PROSITE" id="PS52016">
    <property type="entry name" value="TONB_DEPENDENT_REC_3"/>
    <property type="match status" value="1"/>
</dbReference>
<evidence type="ECO:0000256" key="5">
    <source>
        <dbReference type="ARBA" id="ARBA00022729"/>
    </source>
</evidence>
<evidence type="ECO:0000259" key="15">
    <source>
        <dbReference type="Pfam" id="PF07715"/>
    </source>
</evidence>
<evidence type="ECO:0000256" key="11">
    <source>
        <dbReference type="PROSITE-ProRule" id="PRU10144"/>
    </source>
</evidence>
<keyword evidence="8 10" id="KW-0472">Membrane</keyword>
<keyword evidence="6" id="KW-0406">Ion transport</keyword>
<dbReference type="InterPro" id="IPR010917">
    <property type="entry name" value="TonB_rcpt_CS"/>
</dbReference>
<accession>A0A383RSG6</accession>
<dbReference type="GO" id="GO:0044718">
    <property type="term" value="P:siderophore transmembrane transport"/>
    <property type="evidence" value="ECO:0007669"/>
    <property type="project" value="TreeGrafter"/>
</dbReference>
<keyword evidence="9 10" id="KW-0998">Cell outer membrane</keyword>
<dbReference type="InterPro" id="IPR037066">
    <property type="entry name" value="Plug_dom_sf"/>
</dbReference>
<evidence type="ECO:0000256" key="4">
    <source>
        <dbReference type="ARBA" id="ARBA00022692"/>
    </source>
</evidence>
<dbReference type="GO" id="GO:0009279">
    <property type="term" value="C:cell outer membrane"/>
    <property type="evidence" value="ECO:0007669"/>
    <property type="project" value="UniProtKB-SubCell"/>
</dbReference>
<dbReference type="InterPro" id="IPR012910">
    <property type="entry name" value="Plug_dom"/>
</dbReference>
<evidence type="ECO:0000313" key="17">
    <source>
        <dbReference type="Proteomes" id="UP000263595"/>
    </source>
</evidence>
<dbReference type="GO" id="GO:0015344">
    <property type="term" value="F:siderophore uptake transmembrane transporter activity"/>
    <property type="evidence" value="ECO:0007669"/>
    <property type="project" value="TreeGrafter"/>
</dbReference>
<dbReference type="SUPFAM" id="SSF56935">
    <property type="entry name" value="Porins"/>
    <property type="match status" value="1"/>
</dbReference>
<dbReference type="Proteomes" id="UP000263595">
    <property type="component" value="Unassembled WGS sequence"/>
</dbReference>
<keyword evidence="5 13" id="KW-0732">Signal</keyword>
<comment type="subcellular location">
    <subcellularLocation>
        <location evidence="1 10">Cell outer membrane</location>
        <topology evidence="1 10">Multi-pass membrane protein</topology>
    </subcellularLocation>
</comment>
<evidence type="ECO:0000256" key="6">
    <source>
        <dbReference type="ARBA" id="ARBA00023065"/>
    </source>
</evidence>
<sequence>MPATRRLLSRSSTLAVLLAGAAQAQTNEPAALVLEDMVVTASGFEQRVEDAPASITVIDGEDLRRKSYRDLGDAVRDVEGVTVNGGANETDISIRGMPADYTLIMVDGKRQSARESRVNGNSGYEQSFVPPAAAIERIEVVRGPMSSLYGSDAIGGVINVITRKVAPEWGGSIGYDYSARQHSAEGNAGQTSFYLSGPLKEDLLGLQAWGRYLDRQADDDLEQTNGHSKADHRDLTTRLSFTPTLDHDILLEAGVTRLKNGDGLSANWATREQENNRDHWSLSHQGRWGWATSDVALYQETSSREGKATPDQTDIYGRKPEIRNRVLDAKLVVPTAHNVSTVGLQWQENQVTDWNQGLGDRVNREFKVTQRALFAENEWSVTDDFALTTGLRLDDHEEYGNHFSPRVYGVWRANEQWTLKGGIARGFKAPELRAVVADYAYLRRNRFVMFGNPDLKPETSTNYEVSALWSNRADLSAGVTLFYNDFQDKLSTVTTDNRWNGYIIMDRVNVDKAVIRGVELTGQWDITDSVLVKGNYTYTDSEQKTGANAGAPLALTPERKANLRGEWRVNDRAQAWAAVSYYGEETGNTLTAETAPGYTTADIGGSYDLTHALTLNASLNNLTDKRLDDETYGTVNYGRTLWMGATYNF</sequence>
<dbReference type="Gene3D" id="2.40.170.20">
    <property type="entry name" value="TonB-dependent receptor, beta-barrel domain"/>
    <property type="match status" value="1"/>
</dbReference>
<dbReference type="CDD" id="cd01347">
    <property type="entry name" value="ligand_gated_channel"/>
    <property type="match status" value="1"/>
</dbReference>
<evidence type="ECO:0000256" key="13">
    <source>
        <dbReference type="SAM" id="SignalP"/>
    </source>
</evidence>
<dbReference type="EMBL" id="UNOZ01000013">
    <property type="protein sequence ID" value="SYX90020.1"/>
    <property type="molecule type" value="Genomic_DNA"/>
</dbReference>
<reference evidence="17" key="1">
    <citation type="submission" date="2018-08" db="EMBL/GenBank/DDBJ databases">
        <authorList>
            <person name="Blom J."/>
        </authorList>
    </citation>
    <scope>NUCLEOTIDE SEQUENCE [LARGE SCALE GENOMIC DNA]</scope>
    <source>
        <strain evidence="17">CCOS 865</strain>
    </source>
</reference>
<evidence type="ECO:0000256" key="12">
    <source>
        <dbReference type="RuleBase" id="RU003357"/>
    </source>
</evidence>
<proteinExistence type="inferred from homology"/>
<dbReference type="PANTHER" id="PTHR30069">
    <property type="entry name" value="TONB-DEPENDENT OUTER MEMBRANE RECEPTOR"/>
    <property type="match status" value="1"/>
</dbReference>
<dbReference type="RefSeq" id="WP_119140834.1">
    <property type="nucleotide sequence ID" value="NZ_CBCSFL010000040.1"/>
</dbReference>
<evidence type="ECO:0000256" key="9">
    <source>
        <dbReference type="ARBA" id="ARBA00023237"/>
    </source>
</evidence>
<feature type="short sequence motif" description="TonB C-terminal box" evidence="11">
    <location>
        <begin position="632"/>
        <end position="649"/>
    </location>
</feature>
<evidence type="ECO:0000256" key="2">
    <source>
        <dbReference type="ARBA" id="ARBA00022448"/>
    </source>
</evidence>
<dbReference type="OrthoDB" id="9764669at2"/>
<evidence type="ECO:0000259" key="14">
    <source>
        <dbReference type="Pfam" id="PF00593"/>
    </source>
</evidence>
<comment type="similarity">
    <text evidence="10 12">Belongs to the TonB-dependent receptor family.</text>
</comment>
<dbReference type="PANTHER" id="PTHR30069:SF53">
    <property type="entry name" value="COLICIN I RECEPTOR-RELATED"/>
    <property type="match status" value="1"/>
</dbReference>
<dbReference type="Gene3D" id="2.170.130.10">
    <property type="entry name" value="TonB-dependent receptor, plug domain"/>
    <property type="match status" value="1"/>
</dbReference>
<keyword evidence="7 12" id="KW-0798">TonB box</keyword>
<feature type="chain" id="PRO_5016673928" evidence="13">
    <location>
        <begin position="25"/>
        <end position="649"/>
    </location>
</feature>
<evidence type="ECO:0000256" key="3">
    <source>
        <dbReference type="ARBA" id="ARBA00022452"/>
    </source>
</evidence>
<feature type="signal peptide" evidence="13">
    <location>
        <begin position="1"/>
        <end position="24"/>
    </location>
</feature>
<evidence type="ECO:0000256" key="1">
    <source>
        <dbReference type="ARBA" id="ARBA00004571"/>
    </source>
</evidence>
<feature type="domain" description="TonB-dependent receptor-like beta-barrel" evidence="14">
    <location>
        <begin position="218"/>
        <end position="622"/>
    </location>
</feature>
<dbReference type="Pfam" id="PF00593">
    <property type="entry name" value="TonB_dep_Rec_b-barrel"/>
    <property type="match status" value="1"/>
</dbReference>
<dbReference type="InterPro" id="IPR036942">
    <property type="entry name" value="Beta-barrel_TonB_sf"/>
</dbReference>